<sequence>MTRHGDWLMLCTTGTASLTSIFRLFSKLDHATSFCREIQDDGCEAMSDDILTRRAAGVPFNVFSASALCEDSTRIKDSVEAPPVEQAGLRDLACVPNPTFSRVVEVCR</sequence>
<name>A0A3P7JD71_STRVU</name>
<keyword evidence="2" id="KW-1185">Reference proteome</keyword>
<gene>
    <name evidence="1" type="ORF">SVUK_LOCUS18559</name>
</gene>
<protein>
    <submittedName>
        <fullName evidence="1">Uncharacterized protein</fullName>
    </submittedName>
</protein>
<organism evidence="1 2">
    <name type="scientific">Strongylus vulgaris</name>
    <name type="common">Blood worm</name>
    <dbReference type="NCBI Taxonomy" id="40348"/>
    <lineage>
        <taxon>Eukaryota</taxon>
        <taxon>Metazoa</taxon>
        <taxon>Ecdysozoa</taxon>
        <taxon>Nematoda</taxon>
        <taxon>Chromadorea</taxon>
        <taxon>Rhabditida</taxon>
        <taxon>Rhabditina</taxon>
        <taxon>Rhabditomorpha</taxon>
        <taxon>Strongyloidea</taxon>
        <taxon>Strongylidae</taxon>
        <taxon>Strongylus</taxon>
    </lineage>
</organism>
<accession>A0A3P7JD71</accession>
<dbReference type="EMBL" id="UYYB01123892">
    <property type="protein sequence ID" value="VDM83561.1"/>
    <property type="molecule type" value="Genomic_DNA"/>
</dbReference>
<proteinExistence type="predicted"/>
<evidence type="ECO:0000313" key="2">
    <source>
        <dbReference type="Proteomes" id="UP000270094"/>
    </source>
</evidence>
<reference evidence="1 2" key="1">
    <citation type="submission" date="2018-11" db="EMBL/GenBank/DDBJ databases">
        <authorList>
            <consortium name="Pathogen Informatics"/>
        </authorList>
    </citation>
    <scope>NUCLEOTIDE SEQUENCE [LARGE SCALE GENOMIC DNA]</scope>
</reference>
<dbReference type="AlphaFoldDB" id="A0A3P7JD71"/>
<dbReference type="Proteomes" id="UP000270094">
    <property type="component" value="Unassembled WGS sequence"/>
</dbReference>
<evidence type="ECO:0000313" key="1">
    <source>
        <dbReference type="EMBL" id="VDM83561.1"/>
    </source>
</evidence>